<dbReference type="EMBL" id="MGEK01000006">
    <property type="protein sequence ID" value="OGL82826.1"/>
    <property type="molecule type" value="Genomic_DNA"/>
</dbReference>
<dbReference type="AlphaFoldDB" id="A0A1F7UX43"/>
<protein>
    <recommendedName>
        <fullName evidence="3 14">DNA ligase</fullName>
        <ecNumber evidence="2 14">6.5.1.2</ecNumber>
    </recommendedName>
    <alternativeName>
        <fullName evidence="14">Polydeoxyribonucleotide synthase [NAD(+)]</fullName>
    </alternativeName>
</protein>
<dbReference type="FunFam" id="3.30.470.30:FF:000001">
    <property type="entry name" value="DNA ligase"/>
    <property type="match status" value="1"/>
</dbReference>
<evidence type="ECO:0000256" key="9">
    <source>
        <dbReference type="ARBA" id="ARBA00022842"/>
    </source>
</evidence>
<evidence type="ECO:0000256" key="4">
    <source>
        <dbReference type="ARBA" id="ARBA00022598"/>
    </source>
</evidence>
<dbReference type="InterPro" id="IPR004150">
    <property type="entry name" value="NAD_DNA_ligase_OB"/>
</dbReference>
<comment type="catalytic activity">
    <reaction evidence="12 14">
        <text>NAD(+) + (deoxyribonucleotide)n-3'-hydroxyl + 5'-phospho-(deoxyribonucleotide)m = (deoxyribonucleotide)n+m + AMP + beta-nicotinamide D-nucleotide.</text>
        <dbReference type="EC" id="6.5.1.2"/>
    </reaction>
</comment>
<evidence type="ECO:0000256" key="8">
    <source>
        <dbReference type="ARBA" id="ARBA00022833"/>
    </source>
</evidence>
<keyword evidence="4 14" id="KW-0436">Ligase</keyword>
<dbReference type="SUPFAM" id="SSF52113">
    <property type="entry name" value="BRCT domain"/>
    <property type="match status" value="1"/>
</dbReference>
<evidence type="ECO:0000256" key="13">
    <source>
        <dbReference type="ARBA" id="ARBA00060881"/>
    </source>
</evidence>
<comment type="caution">
    <text evidence="16">The sequence shown here is derived from an EMBL/GenBank/DDBJ whole genome shotgun (WGS) entry which is preliminary data.</text>
</comment>
<dbReference type="CDD" id="cd00114">
    <property type="entry name" value="LIGANc"/>
    <property type="match status" value="1"/>
</dbReference>
<dbReference type="GO" id="GO:0003911">
    <property type="term" value="F:DNA ligase (NAD+) activity"/>
    <property type="evidence" value="ECO:0007669"/>
    <property type="project" value="UniProtKB-UniRule"/>
</dbReference>
<keyword evidence="11 14" id="KW-0234">DNA repair</keyword>
<dbReference type="PANTHER" id="PTHR23389">
    <property type="entry name" value="CHROMOSOME TRANSMISSION FIDELITY FACTOR 18"/>
    <property type="match status" value="1"/>
</dbReference>
<dbReference type="Gene3D" id="3.30.470.30">
    <property type="entry name" value="DNA ligase/mRNA capping enzyme"/>
    <property type="match status" value="1"/>
</dbReference>
<keyword evidence="10 14" id="KW-0520">NAD</keyword>
<dbReference type="InterPro" id="IPR003583">
    <property type="entry name" value="Hlx-hairpin-Hlx_DNA-bd_motif"/>
</dbReference>
<evidence type="ECO:0000313" key="17">
    <source>
        <dbReference type="Proteomes" id="UP000176846"/>
    </source>
</evidence>
<dbReference type="PANTHER" id="PTHR23389:SF9">
    <property type="entry name" value="DNA LIGASE"/>
    <property type="match status" value="1"/>
</dbReference>
<feature type="binding site" evidence="14">
    <location>
        <position position="412"/>
    </location>
    <ligand>
        <name>Zn(2+)</name>
        <dbReference type="ChEBI" id="CHEBI:29105"/>
    </ligand>
</feature>
<dbReference type="SUPFAM" id="SSF56091">
    <property type="entry name" value="DNA ligase/mRNA capping enzyme, catalytic domain"/>
    <property type="match status" value="1"/>
</dbReference>
<dbReference type="SUPFAM" id="SSF50249">
    <property type="entry name" value="Nucleic acid-binding proteins"/>
    <property type="match status" value="1"/>
</dbReference>
<dbReference type="Pfam" id="PF03120">
    <property type="entry name" value="OB_DNA_ligase"/>
    <property type="match status" value="1"/>
</dbReference>
<dbReference type="HAMAP" id="MF_01588">
    <property type="entry name" value="DNA_ligase_A"/>
    <property type="match status" value="1"/>
</dbReference>
<dbReference type="CDD" id="cd17748">
    <property type="entry name" value="BRCT_DNA_ligase_like"/>
    <property type="match status" value="1"/>
</dbReference>
<feature type="binding site" evidence="14">
    <location>
        <position position="294"/>
    </location>
    <ligand>
        <name>NAD(+)</name>
        <dbReference type="ChEBI" id="CHEBI:57540"/>
    </ligand>
</feature>
<evidence type="ECO:0000256" key="6">
    <source>
        <dbReference type="ARBA" id="ARBA00022723"/>
    </source>
</evidence>
<dbReference type="GO" id="GO:0006281">
    <property type="term" value="P:DNA repair"/>
    <property type="evidence" value="ECO:0007669"/>
    <property type="project" value="UniProtKB-KW"/>
</dbReference>
<evidence type="ECO:0000256" key="7">
    <source>
        <dbReference type="ARBA" id="ARBA00022763"/>
    </source>
</evidence>
<feature type="binding site" evidence="14">
    <location>
        <position position="145"/>
    </location>
    <ligand>
        <name>NAD(+)</name>
        <dbReference type="ChEBI" id="CHEBI:57540"/>
    </ligand>
</feature>
<dbReference type="PROSITE" id="PS50172">
    <property type="entry name" value="BRCT"/>
    <property type="match status" value="1"/>
</dbReference>
<feature type="binding site" evidence="14">
    <location>
        <position position="415"/>
    </location>
    <ligand>
        <name>Zn(2+)</name>
        <dbReference type="ChEBI" id="CHEBI:29105"/>
    </ligand>
</feature>
<feature type="binding site" evidence="14">
    <location>
        <position position="179"/>
    </location>
    <ligand>
        <name>NAD(+)</name>
        <dbReference type="ChEBI" id="CHEBI:57540"/>
    </ligand>
</feature>
<evidence type="ECO:0000256" key="3">
    <source>
        <dbReference type="ARBA" id="ARBA00013308"/>
    </source>
</evidence>
<evidence type="ECO:0000259" key="15">
    <source>
        <dbReference type="PROSITE" id="PS50172"/>
    </source>
</evidence>
<dbReference type="PROSITE" id="PS01056">
    <property type="entry name" value="DNA_LIGASE_N2"/>
    <property type="match status" value="1"/>
</dbReference>
<dbReference type="FunFam" id="1.10.150.20:FF:000006">
    <property type="entry name" value="DNA ligase"/>
    <property type="match status" value="1"/>
</dbReference>
<evidence type="ECO:0000313" key="16">
    <source>
        <dbReference type="EMBL" id="OGL82826.1"/>
    </source>
</evidence>
<dbReference type="InterPro" id="IPR013839">
    <property type="entry name" value="DNAligase_adenylation"/>
</dbReference>
<keyword evidence="5 14" id="KW-0235">DNA replication</keyword>
<dbReference type="Pfam" id="PF12826">
    <property type="entry name" value="HHH_2"/>
    <property type="match status" value="1"/>
</dbReference>
<comment type="cofactor">
    <cofactor evidence="14">
        <name>Mg(2+)</name>
        <dbReference type="ChEBI" id="CHEBI:18420"/>
    </cofactor>
    <cofactor evidence="14">
        <name>Mn(2+)</name>
        <dbReference type="ChEBI" id="CHEBI:29035"/>
    </cofactor>
</comment>
<gene>
    <name evidence="14" type="primary">ligA</name>
    <name evidence="16" type="ORF">A2936_04130</name>
</gene>
<dbReference type="GO" id="GO:0006260">
    <property type="term" value="P:DNA replication"/>
    <property type="evidence" value="ECO:0007669"/>
    <property type="project" value="UniProtKB-KW"/>
</dbReference>
<dbReference type="FunFam" id="1.10.150.20:FF:000007">
    <property type="entry name" value="DNA ligase"/>
    <property type="match status" value="1"/>
</dbReference>
<dbReference type="Pfam" id="PF01653">
    <property type="entry name" value="DNA_ligase_aden"/>
    <property type="match status" value="1"/>
</dbReference>
<dbReference type="GO" id="GO:0046872">
    <property type="term" value="F:metal ion binding"/>
    <property type="evidence" value="ECO:0007669"/>
    <property type="project" value="UniProtKB-KW"/>
</dbReference>
<dbReference type="PIRSF" id="PIRSF001604">
    <property type="entry name" value="LigA"/>
    <property type="match status" value="1"/>
</dbReference>
<dbReference type="InterPro" id="IPR001679">
    <property type="entry name" value="DNA_ligase"/>
</dbReference>
<reference evidence="16 17" key="1">
    <citation type="journal article" date="2016" name="Nat. Commun.">
        <title>Thousands of microbial genomes shed light on interconnected biogeochemical processes in an aquifer system.</title>
        <authorList>
            <person name="Anantharaman K."/>
            <person name="Brown C.T."/>
            <person name="Hug L.A."/>
            <person name="Sharon I."/>
            <person name="Castelle C.J."/>
            <person name="Probst A.J."/>
            <person name="Thomas B.C."/>
            <person name="Singh A."/>
            <person name="Wilkins M.J."/>
            <person name="Karaoz U."/>
            <person name="Brodie E.L."/>
            <person name="Williams K.H."/>
            <person name="Hubbard S.S."/>
            <person name="Banfield J.F."/>
        </authorList>
    </citation>
    <scope>NUCLEOTIDE SEQUENCE [LARGE SCALE GENOMIC DNA]</scope>
</reference>
<dbReference type="EC" id="6.5.1.2" evidence="2 14"/>
<evidence type="ECO:0000256" key="1">
    <source>
        <dbReference type="ARBA" id="ARBA00004067"/>
    </source>
</evidence>
<sequence length="713" mass="79975">MVSKSTSKEVARERVAKLRKEIEHHRYLYHVLDRVEISDAALDSLKHELEELERQYPELITPDSPTQRIGGQPLKQFHKVRHTVPQWSFNDCFTSDELRAFDERVRKFLGVSPKIEVAYTVELKIDGLHVVLTYEQGLLKVAATRGDGAMGEDVTHNIRTIESVPLRLTEPVDVIVEGEVYMARSTLAALNKERQKGGESPLANPRNAAAGAIRQLDPKIAAARRLDTFVYDLSAGENLPLTQTEELARLKELGFKVNKNYHRCTTIDEVIAYWEEWQKKKDKEDYWIDGVVVKLDRRDWQERLGYTGKAPRWVIAFKFPAEQATTIVEDIEVQVGRTGVLTPVAHLRPVTVMSTTVSRATLHNEDEIRRLGLKIGDTVIIQKAGDVIPDIIQVLPKLRTGREKNFVMPKRCTICGAKVERRLGGAGETAGVYPDTNSERHLTISGMRKAKPPYGSGRTQVTRKQKISVGVYCINKNCYAQNLERNIHFAARTALDIKGLGDKIVEKLMRADLVNDPADFFALKKGDLLQLEGFADLAADNLLKAIDEKRKVELPRFIHGLGITHVGEETSLSLADHFGSLEKLSHATQEELMSVADIGPVVARSIFEWFKDSAHQKLLKKFKENGLVVLPHKARASKGSLFGKTFVLTGSLQTMSREEAKARIRSFGGKTTESVSKETSYVVVGKEPGSKYDRAKELNVSILTEAEFIKLVS</sequence>
<accession>A0A1F7UX43</accession>
<evidence type="ECO:0000256" key="2">
    <source>
        <dbReference type="ARBA" id="ARBA00012722"/>
    </source>
</evidence>
<comment type="similarity">
    <text evidence="13 14">Belongs to the NAD-dependent DNA ligase family. LigA subfamily.</text>
</comment>
<evidence type="ECO:0000256" key="5">
    <source>
        <dbReference type="ARBA" id="ARBA00022705"/>
    </source>
</evidence>
<comment type="caution">
    <text evidence="14">Lacks conserved residue(s) required for the propagation of feature annotation.</text>
</comment>
<feature type="binding site" evidence="14">
    <location>
        <position position="478"/>
    </location>
    <ligand>
        <name>Zn(2+)</name>
        <dbReference type="ChEBI" id="CHEBI:29105"/>
    </ligand>
</feature>
<evidence type="ECO:0000256" key="14">
    <source>
        <dbReference type="HAMAP-Rule" id="MF_01588"/>
    </source>
</evidence>
<keyword evidence="6 14" id="KW-0479">Metal-binding</keyword>
<feature type="active site" description="N6-AMP-lysine intermediate" evidence="14">
    <location>
        <position position="124"/>
    </location>
</feature>
<dbReference type="InterPro" id="IPR033136">
    <property type="entry name" value="DNA_ligase_CS"/>
</dbReference>
<keyword evidence="8 14" id="KW-0862">Zinc</keyword>
<dbReference type="Gene3D" id="3.40.50.10190">
    <property type="entry name" value="BRCT domain"/>
    <property type="match status" value="1"/>
</dbReference>
<dbReference type="InterPro" id="IPR013840">
    <property type="entry name" value="DNAligase_N"/>
</dbReference>
<dbReference type="SMART" id="SM00532">
    <property type="entry name" value="LIGANc"/>
    <property type="match status" value="1"/>
</dbReference>
<dbReference type="Gene3D" id="1.10.150.20">
    <property type="entry name" value="5' to 3' exonuclease, C-terminal subdomain"/>
    <property type="match status" value="2"/>
</dbReference>
<feature type="binding site" evidence="14">
    <location>
        <position position="318"/>
    </location>
    <ligand>
        <name>NAD(+)</name>
        <dbReference type="ChEBI" id="CHEBI:57540"/>
    </ligand>
</feature>
<dbReference type="GO" id="GO:0003677">
    <property type="term" value="F:DNA binding"/>
    <property type="evidence" value="ECO:0007669"/>
    <property type="project" value="InterPro"/>
</dbReference>
<dbReference type="Gene3D" id="2.40.50.140">
    <property type="entry name" value="Nucleic acid-binding proteins"/>
    <property type="match status" value="1"/>
</dbReference>
<dbReference type="NCBIfam" id="NF005932">
    <property type="entry name" value="PRK07956.1"/>
    <property type="match status" value="1"/>
</dbReference>
<dbReference type="InterPro" id="IPR010994">
    <property type="entry name" value="RuvA_2-like"/>
</dbReference>
<dbReference type="InterPro" id="IPR036420">
    <property type="entry name" value="BRCT_dom_sf"/>
</dbReference>
<dbReference type="InterPro" id="IPR012340">
    <property type="entry name" value="NA-bd_OB-fold"/>
</dbReference>
<organism evidence="16 17">
    <name type="scientific">Candidatus Uhrbacteria bacterium RIFCSPLOWO2_01_FULL_47_25</name>
    <dbReference type="NCBI Taxonomy" id="1802402"/>
    <lineage>
        <taxon>Bacteria</taxon>
        <taxon>Candidatus Uhriibacteriota</taxon>
    </lineage>
</organism>
<feature type="binding site" evidence="14">
    <location>
        <begin position="88"/>
        <end position="89"/>
    </location>
    <ligand>
        <name>NAD(+)</name>
        <dbReference type="ChEBI" id="CHEBI:57540"/>
    </ligand>
</feature>
<dbReference type="InterPro" id="IPR041663">
    <property type="entry name" value="DisA/LigA_HHH"/>
</dbReference>
<keyword evidence="9 14" id="KW-0460">Magnesium</keyword>
<dbReference type="FunFam" id="2.40.50.140:FF:000012">
    <property type="entry name" value="DNA ligase"/>
    <property type="match status" value="1"/>
</dbReference>
<dbReference type="Pfam" id="PF00533">
    <property type="entry name" value="BRCT"/>
    <property type="match status" value="1"/>
</dbReference>
<dbReference type="Proteomes" id="UP000176846">
    <property type="component" value="Unassembled WGS sequence"/>
</dbReference>
<evidence type="ECO:0000256" key="10">
    <source>
        <dbReference type="ARBA" id="ARBA00023027"/>
    </source>
</evidence>
<keyword evidence="14" id="KW-0464">Manganese</keyword>
<dbReference type="SMART" id="SM00292">
    <property type="entry name" value="BRCT"/>
    <property type="match status" value="1"/>
</dbReference>
<dbReference type="NCBIfam" id="TIGR00575">
    <property type="entry name" value="dnlj"/>
    <property type="match status" value="1"/>
</dbReference>
<dbReference type="SMART" id="SM00278">
    <property type="entry name" value="HhH1"/>
    <property type="match status" value="3"/>
</dbReference>
<feature type="binding site" evidence="14">
    <location>
        <position position="473"/>
    </location>
    <ligand>
        <name>Zn(2+)</name>
        <dbReference type="ChEBI" id="CHEBI:29105"/>
    </ligand>
</feature>
<keyword evidence="7 14" id="KW-0227">DNA damage</keyword>
<name>A0A1F7UX43_9BACT</name>
<evidence type="ECO:0000256" key="12">
    <source>
        <dbReference type="ARBA" id="ARBA00034005"/>
    </source>
</evidence>
<feature type="binding site" evidence="14">
    <location>
        <position position="122"/>
    </location>
    <ligand>
        <name>NAD(+)</name>
        <dbReference type="ChEBI" id="CHEBI:57540"/>
    </ligand>
</feature>
<dbReference type="InterPro" id="IPR001357">
    <property type="entry name" value="BRCT_dom"/>
</dbReference>
<dbReference type="Gene3D" id="1.10.287.610">
    <property type="entry name" value="Helix hairpin bin"/>
    <property type="match status" value="1"/>
</dbReference>
<dbReference type="SUPFAM" id="SSF47781">
    <property type="entry name" value="RuvA domain 2-like"/>
    <property type="match status" value="1"/>
</dbReference>
<feature type="domain" description="BRCT" evidence="15">
    <location>
        <begin position="636"/>
        <end position="713"/>
    </location>
</feature>
<evidence type="ECO:0000256" key="11">
    <source>
        <dbReference type="ARBA" id="ARBA00023204"/>
    </source>
</evidence>
<proteinExistence type="inferred from homology"/>
<comment type="function">
    <text evidence="1 14">DNA ligase that catalyzes the formation of phosphodiester linkages between 5'-phosphoryl and 3'-hydroxyl groups in double-stranded DNA using NAD as a coenzyme and as the energy source for the reaction. It is essential for DNA replication and repair of damaged DNA.</text>
</comment>